<evidence type="ECO:0000313" key="2">
    <source>
        <dbReference type="Proteomes" id="UP000245293"/>
    </source>
</evidence>
<comment type="caution">
    <text evidence="1">The sequence shown here is derived from an EMBL/GenBank/DDBJ whole genome shotgun (WGS) entry which is preliminary data.</text>
</comment>
<dbReference type="AlphaFoldDB" id="A0A2V1P2T6"/>
<accession>A0A2V1P2T6</accession>
<gene>
    <name evidence="1" type="ORF">DFK10_13555</name>
</gene>
<organism evidence="1 2">
    <name type="scientific">Salibaculum griseiflavum</name>
    <dbReference type="NCBI Taxonomy" id="1914409"/>
    <lineage>
        <taxon>Bacteria</taxon>
        <taxon>Pseudomonadati</taxon>
        <taxon>Pseudomonadota</taxon>
        <taxon>Alphaproteobacteria</taxon>
        <taxon>Rhodobacterales</taxon>
        <taxon>Roseobacteraceae</taxon>
        <taxon>Salibaculum</taxon>
    </lineage>
</organism>
<name>A0A2V1P2T6_9RHOB</name>
<dbReference type="RefSeq" id="WP_109389569.1">
    <property type="nucleotide sequence ID" value="NZ_QETF01000018.1"/>
</dbReference>
<dbReference type="EMBL" id="QETF01000018">
    <property type="protein sequence ID" value="PWG16070.1"/>
    <property type="molecule type" value="Genomic_DNA"/>
</dbReference>
<protein>
    <submittedName>
        <fullName evidence="1">Uncharacterized protein</fullName>
    </submittedName>
</protein>
<proteinExistence type="predicted"/>
<sequence>MLSEYAVEPAAIGADWRTFKDLIDRFGADKGRLISRLPTKWEKKVIQAAKEAGVPDVRMSSIVERLRESKHKVVDFNRVYDYEVDWINNALREHATRPFKAIICDSGKATCAEAMHPDDCSDGHALFSAVRSCDVRRTADEIADALNTFAAVSTVVDIVDPYFDLRPTEGNYLATLVSLLDRLGGGPWQPKVIRVHFRDHGSRPPPELVARDGAVQIKGRLPPGYCLELYAWSEIRGGEDFHDRFVLTDLGGIMIGAGLSADGPTESAAFTLLDFEHAQGLRNRFADGSTAYARAGYAVRIRDDGSTELF</sequence>
<keyword evidence="2" id="KW-1185">Reference proteome</keyword>
<evidence type="ECO:0000313" key="1">
    <source>
        <dbReference type="EMBL" id="PWG16070.1"/>
    </source>
</evidence>
<dbReference type="OrthoDB" id="9182171at2"/>
<dbReference type="Proteomes" id="UP000245293">
    <property type="component" value="Unassembled WGS sequence"/>
</dbReference>
<reference evidence="2" key="1">
    <citation type="submission" date="2018-05" db="EMBL/GenBank/DDBJ databases">
        <authorList>
            <person name="Du Z."/>
            <person name="Wang X."/>
        </authorList>
    </citation>
    <scope>NUCLEOTIDE SEQUENCE [LARGE SCALE GENOMIC DNA]</scope>
    <source>
        <strain evidence="2">WDS4C29</strain>
    </source>
</reference>